<name>A0A914UZT6_9BILA</name>
<evidence type="ECO:0000313" key="1">
    <source>
        <dbReference type="Proteomes" id="UP000887566"/>
    </source>
</evidence>
<dbReference type="WBParaSite" id="PSAMB.scaffold13size135047.g308.t1">
    <property type="protein sequence ID" value="PSAMB.scaffold13size135047.g308.t1"/>
    <property type="gene ID" value="PSAMB.scaffold13size135047.g308"/>
</dbReference>
<accession>A0A914UZT6</accession>
<sequence length="247" mass="28625">MCESYRLTAVDDDMQDLNAYIRERHIAALLEHVDNDSFNFKEVIKNTIKGHVSVFARPTRYLGVVHHYIVLKEHNSSDWIVYEWDNEGLHKFWTTAINGYPCLRLGEYSLVEVIGAVDAASRNKEYSFPNYNCNHWVETVAGELGRPIKVHYNCATSNCLDPRFCHHADIKYPKLLRWTLSIQQNVLSRFLFNIYLTNRHNLDAGPTSLCESTLDSSIDNLFQLSPVHLSYFLSFLLLAWFANTFDL</sequence>
<dbReference type="Proteomes" id="UP000887566">
    <property type="component" value="Unplaced"/>
</dbReference>
<dbReference type="AlphaFoldDB" id="A0A914UZT6"/>
<proteinExistence type="predicted"/>
<evidence type="ECO:0000313" key="2">
    <source>
        <dbReference type="WBParaSite" id="PSAMB.scaffold13size135047.g308.t1"/>
    </source>
</evidence>
<keyword evidence="1" id="KW-1185">Reference proteome</keyword>
<organism evidence="1 2">
    <name type="scientific">Plectus sambesii</name>
    <dbReference type="NCBI Taxonomy" id="2011161"/>
    <lineage>
        <taxon>Eukaryota</taxon>
        <taxon>Metazoa</taxon>
        <taxon>Ecdysozoa</taxon>
        <taxon>Nematoda</taxon>
        <taxon>Chromadorea</taxon>
        <taxon>Plectida</taxon>
        <taxon>Plectina</taxon>
        <taxon>Plectoidea</taxon>
        <taxon>Plectidae</taxon>
        <taxon>Plectus</taxon>
    </lineage>
</organism>
<reference evidence="2" key="1">
    <citation type="submission" date="2022-11" db="UniProtKB">
        <authorList>
            <consortium name="WormBaseParasite"/>
        </authorList>
    </citation>
    <scope>IDENTIFICATION</scope>
</reference>
<protein>
    <submittedName>
        <fullName evidence="2">Uncharacterized protein</fullName>
    </submittedName>
</protein>